<evidence type="ECO:0000313" key="8">
    <source>
        <dbReference type="Proteomes" id="UP000777265"/>
    </source>
</evidence>
<gene>
    <name evidence="7" type="ORF">GXY80_12330</name>
</gene>
<keyword evidence="4" id="KW-0378">Hydrolase</keyword>
<reference evidence="7" key="2">
    <citation type="submission" date="2020-01" db="EMBL/GenBank/DDBJ databases">
        <authorList>
            <person name="Campanaro S."/>
        </authorList>
    </citation>
    <scope>NUCLEOTIDE SEQUENCE</scope>
    <source>
        <strain evidence="7">AS06rmzACSIP_7</strain>
    </source>
</reference>
<feature type="domain" description="Metallo-beta-lactamase" evidence="6">
    <location>
        <begin position="36"/>
        <end position="228"/>
    </location>
</feature>
<dbReference type="Gene3D" id="3.60.15.10">
    <property type="entry name" value="Ribonuclease Z/Hydroxyacylglutathione hydrolase-like"/>
    <property type="match status" value="1"/>
</dbReference>
<evidence type="ECO:0000256" key="1">
    <source>
        <dbReference type="ARBA" id="ARBA00001947"/>
    </source>
</evidence>
<evidence type="ECO:0000256" key="2">
    <source>
        <dbReference type="ARBA" id="ARBA00007749"/>
    </source>
</evidence>
<sequence>MSSDKFTITPIKLGEGKRPKSLYTYLSFYDDDTTVFYGIFLVRNKDYTIIIDTGTDLESYSRSSGFEFHQIDNLFESFIKYDYSLDKVDLIIQTHLHYDHCSLMPQFKGIRKYLQRKELEYAINPHPLMRSSYVRSYFENEEFKLIDGDCSILPGLDIVFVPGHSPGCQAVLIDTKEGKAALTGFCCISDNFTSKAGFIIPAYHENPIDAYNSTRRLMELADFICPNHSAQLIGNGGSGKNRKMLRGAH</sequence>
<dbReference type="SMART" id="SM00849">
    <property type="entry name" value="Lactamase_B"/>
    <property type="match status" value="1"/>
</dbReference>
<comment type="caution">
    <text evidence="7">The sequence shown here is derived from an EMBL/GenBank/DDBJ whole genome shotgun (WGS) entry which is preliminary data.</text>
</comment>
<dbReference type="PANTHER" id="PTHR42978:SF7">
    <property type="entry name" value="METALLO-HYDROLASE RV2300C-RELATED"/>
    <property type="match status" value="1"/>
</dbReference>
<dbReference type="InterPro" id="IPR051013">
    <property type="entry name" value="MBL_superfamily_lactonases"/>
</dbReference>
<dbReference type="InterPro" id="IPR036866">
    <property type="entry name" value="RibonucZ/Hydroxyglut_hydro"/>
</dbReference>
<dbReference type="CDD" id="cd07729">
    <property type="entry name" value="AHL_lactonase_MBL-fold"/>
    <property type="match status" value="1"/>
</dbReference>
<dbReference type="Proteomes" id="UP000777265">
    <property type="component" value="Unassembled WGS sequence"/>
</dbReference>
<dbReference type="EMBL" id="JAAYEE010000224">
    <property type="protein sequence ID" value="NLW36245.1"/>
    <property type="molecule type" value="Genomic_DNA"/>
</dbReference>
<comment type="similarity">
    <text evidence="2">Belongs to the metallo-beta-lactamase superfamily.</text>
</comment>
<organism evidence="7 8">
    <name type="scientific">Syntrophorhabdus aromaticivorans</name>
    <dbReference type="NCBI Taxonomy" id="328301"/>
    <lineage>
        <taxon>Bacteria</taxon>
        <taxon>Pseudomonadati</taxon>
        <taxon>Thermodesulfobacteriota</taxon>
        <taxon>Syntrophorhabdia</taxon>
        <taxon>Syntrophorhabdales</taxon>
        <taxon>Syntrophorhabdaceae</taxon>
        <taxon>Syntrophorhabdus</taxon>
    </lineage>
</organism>
<accession>A0A971S188</accession>
<evidence type="ECO:0000259" key="6">
    <source>
        <dbReference type="SMART" id="SM00849"/>
    </source>
</evidence>
<dbReference type="AlphaFoldDB" id="A0A971S188"/>
<dbReference type="InterPro" id="IPR001279">
    <property type="entry name" value="Metallo-B-lactamas"/>
</dbReference>
<dbReference type="PANTHER" id="PTHR42978">
    <property type="entry name" value="QUORUM-QUENCHING LACTONASE YTNP-RELATED-RELATED"/>
    <property type="match status" value="1"/>
</dbReference>
<evidence type="ECO:0000256" key="5">
    <source>
        <dbReference type="ARBA" id="ARBA00022833"/>
    </source>
</evidence>
<dbReference type="SUPFAM" id="SSF56281">
    <property type="entry name" value="Metallo-hydrolase/oxidoreductase"/>
    <property type="match status" value="1"/>
</dbReference>
<evidence type="ECO:0000256" key="3">
    <source>
        <dbReference type="ARBA" id="ARBA00022723"/>
    </source>
</evidence>
<comment type="cofactor">
    <cofactor evidence="1">
        <name>Zn(2+)</name>
        <dbReference type="ChEBI" id="CHEBI:29105"/>
    </cofactor>
</comment>
<reference evidence="7" key="1">
    <citation type="journal article" date="2020" name="Biotechnol. Biofuels">
        <title>New insights from the biogas microbiome by comprehensive genome-resolved metagenomics of nearly 1600 species originating from multiple anaerobic digesters.</title>
        <authorList>
            <person name="Campanaro S."/>
            <person name="Treu L."/>
            <person name="Rodriguez-R L.M."/>
            <person name="Kovalovszki A."/>
            <person name="Ziels R.M."/>
            <person name="Maus I."/>
            <person name="Zhu X."/>
            <person name="Kougias P.G."/>
            <person name="Basile A."/>
            <person name="Luo G."/>
            <person name="Schluter A."/>
            <person name="Konstantinidis K.T."/>
            <person name="Angelidaki I."/>
        </authorList>
    </citation>
    <scope>NUCLEOTIDE SEQUENCE</scope>
    <source>
        <strain evidence="7">AS06rmzACSIP_7</strain>
    </source>
</reference>
<dbReference type="GO" id="GO:0046872">
    <property type="term" value="F:metal ion binding"/>
    <property type="evidence" value="ECO:0007669"/>
    <property type="project" value="UniProtKB-KW"/>
</dbReference>
<keyword evidence="3" id="KW-0479">Metal-binding</keyword>
<proteinExistence type="inferred from homology"/>
<name>A0A971S188_9BACT</name>
<dbReference type="Pfam" id="PF00753">
    <property type="entry name" value="Lactamase_B"/>
    <property type="match status" value="1"/>
</dbReference>
<evidence type="ECO:0000313" key="7">
    <source>
        <dbReference type="EMBL" id="NLW36245.1"/>
    </source>
</evidence>
<protein>
    <submittedName>
        <fullName evidence="7">N-acyl homoserine lactonase family protein</fullName>
    </submittedName>
</protein>
<evidence type="ECO:0000256" key="4">
    <source>
        <dbReference type="ARBA" id="ARBA00022801"/>
    </source>
</evidence>
<dbReference type="GO" id="GO:0016787">
    <property type="term" value="F:hydrolase activity"/>
    <property type="evidence" value="ECO:0007669"/>
    <property type="project" value="UniProtKB-KW"/>
</dbReference>
<keyword evidence="5" id="KW-0862">Zinc</keyword>